<protein>
    <submittedName>
        <fullName evidence="1">Uncharacterized protein</fullName>
    </submittedName>
</protein>
<accession>A0A9P8T2H9</accession>
<dbReference type="Proteomes" id="UP000788993">
    <property type="component" value="Unassembled WGS sequence"/>
</dbReference>
<organism evidence="1 2">
    <name type="scientific">Ogataea polymorpha</name>
    <dbReference type="NCBI Taxonomy" id="460523"/>
    <lineage>
        <taxon>Eukaryota</taxon>
        <taxon>Fungi</taxon>
        <taxon>Dikarya</taxon>
        <taxon>Ascomycota</taxon>
        <taxon>Saccharomycotina</taxon>
        <taxon>Pichiomycetes</taxon>
        <taxon>Pichiales</taxon>
        <taxon>Pichiaceae</taxon>
        <taxon>Ogataea</taxon>
    </lineage>
</organism>
<proteinExistence type="predicted"/>
<sequence length="70" mass="7358">MSLAWTPGRTPPGAALSNMAPKLAAWWGVRTGTTTCCESTDEADETRDPVAFTGRLPPVVLTGIELNLAS</sequence>
<reference evidence="1" key="1">
    <citation type="journal article" date="2021" name="Open Biol.">
        <title>Shared evolutionary footprints suggest mitochondrial oxidative damage underlies multiple complex I losses in fungi.</title>
        <authorList>
            <person name="Schikora-Tamarit M.A."/>
            <person name="Marcet-Houben M."/>
            <person name="Nosek J."/>
            <person name="Gabaldon T."/>
        </authorList>
    </citation>
    <scope>NUCLEOTIDE SEQUENCE</scope>
    <source>
        <strain evidence="1">NCAIM Y.01608</strain>
    </source>
</reference>
<reference evidence="1" key="2">
    <citation type="submission" date="2021-01" db="EMBL/GenBank/DDBJ databases">
        <authorList>
            <person name="Schikora-Tamarit M.A."/>
        </authorList>
    </citation>
    <scope>NUCLEOTIDE SEQUENCE</scope>
    <source>
        <strain evidence="1">NCAIM Y.01608</strain>
    </source>
</reference>
<name>A0A9P8T2H9_9ASCO</name>
<keyword evidence="2" id="KW-1185">Reference proteome</keyword>
<comment type="caution">
    <text evidence="1">The sequence shown here is derived from an EMBL/GenBank/DDBJ whole genome shotgun (WGS) entry which is preliminary data.</text>
</comment>
<evidence type="ECO:0000313" key="2">
    <source>
        <dbReference type="Proteomes" id="UP000788993"/>
    </source>
</evidence>
<dbReference type="AlphaFoldDB" id="A0A9P8T2H9"/>
<gene>
    <name evidence="1" type="ORF">OGATHE_004775</name>
</gene>
<dbReference type="EMBL" id="JAEUBD010001266">
    <property type="protein sequence ID" value="KAH3663199.1"/>
    <property type="molecule type" value="Genomic_DNA"/>
</dbReference>
<evidence type="ECO:0000313" key="1">
    <source>
        <dbReference type="EMBL" id="KAH3663199.1"/>
    </source>
</evidence>